<accession>A0A1W0WAM3</accession>
<dbReference type="PANTHER" id="PTHR13223">
    <property type="entry name" value="ACIDIC FIBROBLAST GROWTH FACTOR INTRACELLULAR BINDING PROTEIN"/>
    <property type="match status" value="1"/>
</dbReference>
<evidence type="ECO:0000313" key="2">
    <source>
        <dbReference type="Proteomes" id="UP000192578"/>
    </source>
</evidence>
<dbReference type="InterPro" id="IPR008614">
    <property type="entry name" value="FIBP"/>
</dbReference>
<dbReference type="GO" id="GO:0005634">
    <property type="term" value="C:nucleus"/>
    <property type="evidence" value="ECO:0007669"/>
    <property type="project" value="TreeGrafter"/>
</dbReference>
<organism evidence="1 2">
    <name type="scientific">Hypsibius exemplaris</name>
    <name type="common">Freshwater tardigrade</name>
    <dbReference type="NCBI Taxonomy" id="2072580"/>
    <lineage>
        <taxon>Eukaryota</taxon>
        <taxon>Metazoa</taxon>
        <taxon>Ecdysozoa</taxon>
        <taxon>Tardigrada</taxon>
        <taxon>Eutardigrada</taxon>
        <taxon>Parachela</taxon>
        <taxon>Hypsibioidea</taxon>
        <taxon>Hypsibiidae</taxon>
        <taxon>Hypsibius</taxon>
    </lineage>
</organism>
<dbReference type="EMBL" id="MTYJ01000150">
    <property type="protein sequence ID" value="OQV12220.1"/>
    <property type="molecule type" value="Genomic_DNA"/>
</dbReference>
<dbReference type="AlphaFoldDB" id="A0A1W0WAM3"/>
<proteinExistence type="predicted"/>
<reference evidence="2" key="1">
    <citation type="submission" date="2017-01" db="EMBL/GenBank/DDBJ databases">
        <title>Comparative genomics of anhydrobiosis in the tardigrade Hypsibius dujardini.</title>
        <authorList>
            <person name="Yoshida Y."/>
            <person name="Koutsovoulos G."/>
            <person name="Laetsch D."/>
            <person name="Stevens L."/>
            <person name="Kumar S."/>
            <person name="Horikawa D."/>
            <person name="Ishino K."/>
            <person name="Komine S."/>
            <person name="Tomita M."/>
            <person name="Blaxter M."/>
            <person name="Arakawa K."/>
        </authorList>
    </citation>
    <scope>NUCLEOTIDE SEQUENCE [LARGE SCALE GENOMIC DNA]</scope>
    <source>
        <strain evidence="2">Z151</strain>
    </source>
</reference>
<dbReference type="Pfam" id="PF05427">
    <property type="entry name" value="FIBP"/>
    <property type="match status" value="1"/>
</dbReference>
<gene>
    <name evidence="1" type="ORF">BV898_13483</name>
</gene>
<name>A0A1W0WAM3_HYPEX</name>
<sequence>MDAVDVFIENRSCLDMDIYQLWLDGEIVEEICRLPFLTVQLDDTPSSKQILASYVADQVRTFHLLEKWLHSPAELADQPVFQLTDSCRTYLLEKYYTFDRQFMREILGRKFNKFRRKDFEDECRKTGVKLDSCYRQYENMRRVWKSVSAMDGCTMKNIHETFLLPDQLARDYSCVLFLSAYRMEMASVNLTKLPFDYFVSCAAEMMKGWTCTTQPSGPKGVSETLQANSEGASDLRIDKDFFYSMKEFRFLLERDAFESFRRAIGRNVPIQAALPGNPEIFRDSVRTMLTLALNVHHSKQFRLLFADITDKLLPAWKNAAWRNEDAVAFLNGFIISAEELNEFKSRDARLAGMWKRFFAVFNACVLRLFRTDEKPTVEFVIGQTS</sequence>
<comment type="caution">
    <text evidence="1">The sequence shown here is derived from an EMBL/GenBank/DDBJ whole genome shotgun (WGS) entry which is preliminary data.</text>
</comment>
<dbReference type="Proteomes" id="UP000192578">
    <property type="component" value="Unassembled WGS sequence"/>
</dbReference>
<dbReference type="OrthoDB" id="16955at2759"/>
<evidence type="ECO:0000313" key="1">
    <source>
        <dbReference type="EMBL" id="OQV12220.1"/>
    </source>
</evidence>
<keyword evidence="2" id="KW-1185">Reference proteome</keyword>
<protein>
    <submittedName>
        <fullName evidence="1">Acidic fibroblast growth factor intracellular-binding protein</fullName>
    </submittedName>
</protein>
<dbReference type="PANTHER" id="PTHR13223:SF2">
    <property type="entry name" value="ACIDIC FIBROBLAST GROWTH FACTOR INTRACELLULAR-BINDING PROTEIN"/>
    <property type="match status" value="1"/>
</dbReference>